<sequence>MPALRGKRYRDQTNTIVGRASSAPNVNTSTLDVKTRQPILYETRVWVLGRNKLACGEQYSQAKAEVLIDRWYRTRHSYCKLFCLRDCISFRKVKVLCAQPIRNFVLYRSIRHVIVSPNKPDAFILCIDSGRFNNRYYEGFRCERREDVLTICELIRQANGEVDCHTRGLVPFREAEHHSHSSIDLRYRSETELYNRRRSPEPPVEDHQISFDRTVWGENPTQEPAENISVHEKTYQRRSPVVEKVVHEKLVRSNFATPLSRTNGNMVESDKQRTGKISTNGDDDWEVSVTYLQYDPLHGAVVNDVGPVYMYFARRLHTNQ</sequence>
<evidence type="ECO:0000259" key="2">
    <source>
        <dbReference type="Pfam" id="PF25356"/>
    </source>
</evidence>
<comment type="caution">
    <text evidence="3">The sequence shown here is derived from an EMBL/GenBank/DDBJ whole genome shotgun (WGS) entry which is preliminary data.</text>
</comment>
<dbReference type="AlphaFoldDB" id="A0AAV2TML5"/>
<dbReference type="InterPro" id="IPR057376">
    <property type="entry name" value="PH_trem"/>
</dbReference>
<proteinExistence type="predicted"/>
<feature type="domain" description="Trematode PH-like" evidence="2">
    <location>
        <begin position="35"/>
        <end position="161"/>
    </location>
</feature>
<reference evidence="3" key="1">
    <citation type="submission" date="2024-06" db="EMBL/GenBank/DDBJ databases">
        <authorList>
            <person name="Liu X."/>
            <person name="Lenzi L."/>
            <person name="Haldenby T S."/>
            <person name="Uol C."/>
        </authorList>
    </citation>
    <scope>NUCLEOTIDE SEQUENCE</scope>
</reference>
<dbReference type="EMBL" id="CAXLJL010000345">
    <property type="protein sequence ID" value="CAL5136672.1"/>
    <property type="molecule type" value="Genomic_DNA"/>
</dbReference>
<feature type="region of interest" description="Disordered" evidence="1">
    <location>
        <begin position="261"/>
        <end position="280"/>
    </location>
</feature>
<gene>
    <name evidence="3" type="ORF">CDAUBV1_LOCUS10794</name>
</gene>
<organism evidence="3 4">
    <name type="scientific">Calicophoron daubneyi</name>
    <name type="common">Rumen fluke</name>
    <name type="synonym">Paramphistomum daubneyi</name>
    <dbReference type="NCBI Taxonomy" id="300641"/>
    <lineage>
        <taxon>Eukaryota</taxon>
        <taxon>Metazoa</taxon>
        <taxon>Spiralia</taxon>
        <taxon>Lophotrochozoa</taxon>
        <taxon>Platyhelminthes</taxon>
        <taxon>Trematoda</taxon>
        <taxon>Digenea</taxon>
        <taxon>Plagiorchiida</taxon>
        <taxon>Pronocephalata</taxon>
        <taxon>Paramphistomoidea</taxon>
        <taxon>Paramphistomidae</taxon>
        <taxon>Calicophoron</taxon>
    </lineage>
</organism>
<name>A0AAV2TML5_CALDB</name>
<protein>
    <recommendedName>
        <fullName evidence="2">Trematode PH-like domain-containing protein</fullName>
    </recommendedName>
</protein>
<evidence type="ECO:0000256" key="1">
    <source>
        <dbReference type="SAM" id="MobiDB-lite"/>
    </source>
</evidence>
<evidence type="ECO:0000313" key="4">
    <source>
        <dbReference type="Proteomes" id="UP001497525"/>
    </source>
</evidence>
<accession>A0AAV2TML5</accession>
<dbReference type="Pfam" id="PF25356">
    <property type="entry name" value="PH_trem"/>
    <property type="match status" value="1"/>
</dbReference>
<evidence type="ECO:0000313" key="3">
    <source>
        <dbReference type="EMBL" id="CAL5136672.1"/>
    </source>
</evidence>
<dbReference type="Proteomes" id="UP001497525">
    <property type="component" value="Unassembled WGS sequence"/>
</dbReference>